<dbReference type="Pfam" id="PF00497">
    <property type="entry name" value="SBP_bac_3"/>
    <property type="match status" value="1"/>
</dbReference>
<sequence>MPGVPLRGLPTLTPPRARYKVIHALCLLWLACLTSLAHAERLRIVSDDWAPYLYQENGQPKGIDYEVTEEVFKRLGVEVQWQFLPWRRCLAMVEQGQADAVMDIFRVDSRQGYLVYPDEPMSEVEFVLYQARSRPHPVKRLEDLAGLTVGTSPGYVYDGDFAESPLFRREPAPSHQANFGKLALGRIDLLVTDRKVGRYVSRQLGLEQTVEALPLVISRRQQYLGLARKPGREHLAQAFSEELRRFKQEPAYAAINARYLGNQDFPFAVEQQERSTP</sequence>
<protein>
    <submittedName>
        <fullName evidence="4">Transporter substrate-binding domain-containing protein</fullName>
    </submittedName>
</protein>
<dbReference type="EMBL" id="CP081966">
    <property type="protein sequence ID" value="QZP27258.1"/>
    <property type="molecule type" value="Genomic_DNA"/>
</dbReference>
<dbReference type="SUPFAM" id="SSF53850">
    <property type="entry name" value="Periplasmic binding protein-like II"/>
    <property type="match status" value="1"/>
</dbReference>
<gene>
    <name evidence="4" type="ORF">K5H97_02565</name>
</gene>
<evidence type="ECO:0000259" key="3">
    <source>
        <dbReference type="SMART" id="SM00062"/>
    </source>
</evidence>
<keyword evidence="5" id="KW-1185">Reference proteome</keyword>
<evidence type="ECO:0000256" key="1">
    <source>
        <dbReference type="ARBA" id="ARBA00010333"/>
    </source>
</evidence>
<feature type="domain" description="Solute-binding protein family 3/N-terminal" evidence="3">
    <location>
        <begin position="41"/>
        <end position="263"/>
    </location>
</feature>
<dbReference type="PANTHER" id="PTHR35936">
    <property type="entry name" value="MEMBRANE-BOUND LYTIC MUREIN TRANSGLYCOSYLASE F"/>
    <property type="match status" value="1"/>
</dbReference>
<evidence type="ECO:0000256" key="2">
    <source>
        <dbReference type="ARBA" id="ARBA00022729"/>
    </source>
</evidence>
<name>A0ABX9B1N8_9PSED</name>
<evidence type="ECO:0000313" key="4">
    <source>
        <dbReference type="EMBL" id="QZP27258.1"/>
    </source>
</evidence>
<dbReference type="Gene3D" id="3.40.190.10">
    <property type="entry name" value="Periplasmic binding protein-like II"/>
    <property type="match status" value="2"/>
</dbReference>
<dbReference type="SMART" id="SM00062">
    <property type="entry name" value="PBPb"/>
    <property type="match status" value="1"/>
</dbReference>
<dbReference type="PANTHER" id="PTHR35936:SF25">
    <property type="entry name" value="ABC TRANSPORTER SUBSTRATE-BINDING PROTEIN"/>
    <property type="match status" value="1"/>
</dbReference>
<organism evidence="4 5">
    <name type="scientific">Pseudomonas mosselii</name>
    <dbReference type="NCBI Taxonomy" id="78327"/>
    <lineage>
        <taxon>Bacteria</taxon>
        <taxon>Pseudomonadati</taxon>
        <taxon>Pseudomonadota</taxon>
        <taxon>Gammaproteobacteria</taxon>
        <taxon>Pseudomonadales</taxon>
        <taxon>Pseudomonadaceae</taxon>
        <taxon>Pseudomonas</taxon>
    </lineage>
</organism>
<comment type="similarity">
    <text evidence="1">Belongs to the bacterial solute-binding protein 3 family.</text>
</comment>
<proteinExistence type="inferred from homology"/>
<keyword evidence="2" id="KW-0732">Signal</keyword>
<accession>A0ABX9B1N8</accession>
<evidence type="ECO:0000313" key="5">
    <source>
        <dbReference type="Proteomes" id="UP000825591"/>
    </source>
</evidence>
<dbReference type="PROSITE" id="PS51257">
    <property type="entry name" value="PROKAR_LIPOPROTEIN"/>
    <property type="match status" value="1"/>
</dbReference>
<dbReference type="InterPro" id="IPR001638">
    <property type="entry name" value="Solute-binding_3/MltF_N"/>
</dbReference>
<reference evidence="4 5" key="1">
    <citation type="submission" date="2021-08" db="EMBL/GenBank/DDBJ databases">
        <title>Bactericidal Effect of Pseudomonas oryziphila sp. nov., a novel Pseudomonas Species Against Xanthomonas oryzae Reduces Disease Severity of Bacterial Leaf Streak of Rice.</title>
        <authorList>
            <person name="Yang R."/>
            <person name="Li S."/>
            <person name="Li Y."/>
            <person name="Yan Y."/>
            <person name="Fang Y."/>
            <person name="Zou L."/>
            <person name="Chen G."/>
        </authorList>
    </citation>
    <scope>NUCLEOTIDE SEQUENCE [LARGE SCALE GENOMIC DNA]</scope>
    <source>
        <strain evidence="4 5">DSM 17497</strain>
    </source>
</reference>
<dbReference type="Proteomes" id="UP000825591">
    <property type="component" value="Chromosome"/>
</dbReference>